<keyword evidence="9" id="KW-0274">FAD</keyword>
<dbReference type="EC" id="1.14.13.225" evidence="5"/>
<dbReference type="PANTHER" id="PTHR23167">
    <property type="entry name" value="CALPONIN HOMOLOGY DOMAIN-CONTAINING PROTEIN DDB_G0272472-RELATED"/>
    <property type="match status" value="1"/>
</dbReference>
<dbReference type="GO" id="GO:0005737">
    <property type="term" value="C:cytoplasm"/>
    <property type="evidence" value="ECO:0007669"/>
    <property type="project" value="UniProtKB-SubCell"/>
</dbReference>
<dbReference type="Pfam" id="PF00412">
    <property type="entry name" value="LIM"/>
    <property type="match status" value="1"/>
</dbReference>
<dbReference type="GO" id="GO:0003779">
    <property type="term" value="F:actin binding"/>
    <property type="evidence" value="ECO:0007669"/>
    <property type="project" value="UniProtKB-KW"/>
</dbReference>
<evidence type="ECO:0000256" key="6">
    <source>
        <dbReference type="ARBA" id="ARBA00022490"/>
    </source>
</evidence>
<dbReference type="EMBL" id="SRLO01000010">
    <property type="protein sequence ID" value="TNN87604.1"/>
    <property type="molecule type" value="Genomic_DNA"/>
</dbReference>
<dbReference type="SUPFAM" id="SSF47576">
    <property type="entry name" value="Calponin-homology domain, CH-domain"/>
    <property type="match status" value="1"/>
</dbReference>
<dbReference type="InterPro" id="IPR002938">
    <property type="entry name" value="FAD-bd"/>
</dbReference>
<dbReference type="InterPro" id="IPR001715">
    <property type="entry name" value="CH_dom"/>
</dbReference>
<dbReference type="GO" id="GO:0120501">
    <property type="term" value="F:F-actin monooxygenase activity"/>
    <property type="evidence" value="ECO:0007669"/>
    <property type="project" value="UniProtKB-EC"/>
</dbReference>
<evidence type="ECO:0000256" key="14">
    <source>
        <dbReference type="ARBA" id="ARBA00023038"/>
    </source>
</evidence>
<proteinExistence type="inferred from homology"/>
<dbReference type="Gene3D" id="1.10.418.10">
    <property type="entry name" value="Calponin-like domain"/>
    <property type="match status" value="1"/>
</dbReference>
<evidence type="ECO:0000256" key="3">
    <source>
        <dbReference type="ARBA" id="ARBA00004496"/>
    </source>
</evidence>
<evidence type="ECO:0000259" key="19">
    <source>
        <dbReference type="PROSITE" id="PS50021"/>
    </source>
</evidence>
<dbReference type="InterPro" id="IPR036872">
    <property type="entry name" value="CH_dom_sf"/>
</dbReference>
<evidence type="ECO:0000256" key="17">
    <source>
        <dbReference type="ARBA" id="ARBA00049522"/>
    </source>
</evidence>
<dbReference type="InterPro" id="IPR050540">
    <property type="entry name" value="F-actin_Monoox_Mical"/>
</dbReference>
<evidence type="ECO:0000256" key="18">
    <source>
        <dbReference type="PROSITE-ProRule" id="PRU00125"/>
    </source>
</evidence>
<dbReference type="OrthoDB" id="20799at2759"/>
<dbReference type="GO" id="GO:0046872">
    <property type="term" value="F:metal ion binding"/>
    <property type="evidence" value="ECO:0007669"/>
    <property type="project" value="UniProtKB-KW"/>
</dbReference>
<comment type="subcellular location">
    <subcellularLocation>
        <location evidence="3">Cytoplasm</location>
    </subcellularLocation>
    <subcellularLocation>
        <location evidence="2">Nucleus</location>
    </subcellularLocation>
</comment>
<dbReference type="SUPFAM" id="SSF51905">
    <property type="entry name" value="FAD/NAD(P)-binding domain"/>
    <property type="match status" value="1"/>
</dbReference>
<accession>A0A4Z2JCQ3</accession>
<evidence type="ECO:0000256" key="9">
    <source>
        <dbReference type="ARBA" id="ARBA00022827"/>
    </source>
</evidence>
<keyword evidence="22" id="KW-1185">Reference proteome</keyword>
<evidence type="ECO:0000313" key="22">
    <source>
        <dbReference type="Proteomes" id="UP000314294"/>
    </source>
</evidence>
<dbReference type="Gene3D" id="3.50.50.60">
    <property type="entry name" value="FAD/NAD(P)-binding domain"/>
    <property type="match status" value="2"/>
</dbReference>
<evidence type="ECO:0000256" key="16">
    <source>
        <dbReference type="ARBA" id="ARBA00023242"/>
    </source>
</evidence>
<keyword evidence="12" id="KW-0560">Oxidoreductase</keyword>
<keyword evidence="10 18" id="KW-0862">Zinc</keyword>
<evidence type="ECO:0000313" key="21">
    <source>
        <dbReference type="EMBL" id="TNN87604.1"/>
    </source>
</evidence>
<evidence type="ECO:0000256" key="5">
    <source>
        <dbReference type="ARBA" id="ARBA00012709"/>
    </source>
</evidence>
<evidence type="ECO:0000256" key="1">
    <source>
        <dbReference type="ARBA" id="ARBA00001974"/>
    </source>
</evidence>
<dbReference type="GO" id="GO:0071949">
    <property type="term" value="F:FAD binding"/>
    <property type="evidence" value="ECO:0007669"/>
    <property type="project" value="InterPro"/>
</dbReference>
<keyword evidence="7" id="KW-0285">Flavoprotein</keyword>
<name>A0A4Z2JCQ3_9TELE</name>
<dbReference type="PANTHER" id="PTHR23167:SF39">
    <property type="entry name" value="[F-ACTIN]-MONOOXYGENASE MICAL2"/>
    <property type="match status" value="1"/>
</dbReference>
<feature type="domain" description="Calponin-homology (CH)" evidence="19">
    <location>
        <begin position="382"/>
        <end position="491"/>
    </location>
</feature>
<protein>
    <recommendedName>
        <fullName evidence="5">F-actin monooxygenase</fullName>
        <ecNumber evidence="5">1.14.13.225</ecNumber>
    </recommendedName>
</protein>
<dbReference type="Proteomes" id="UP000314294">
    <property type="component" value="Unassembled WGS sequence"/>
</dbReference>
<dbReference type="PROSITE" id="PS50023">
    <property type="entry name" value="LIM_DOMAIN_2"/>
    <property type="match status" value="1"/>
</dbReference>
<organism evidence="21 22">
    <name type="scientific">Liparis tanakae</name>
    <name type="common">Tanaka's snailfish</name>
    <dbReference type="NCBI Taxonomy" id="230148"/>
    <lineage>
        <taxon>Eukaryota</taxon>
        <taxon>Metazoa</taxon>
        <taxon>Chordata</taxon>
        <taxon>Craniata</taxon>
        <taxon>Vertebrata</taxon>
        <taxon>Euteleostomi</taxon>
        <taxon>Actinopterygii</taxon>
        <taxon>Neopterygii</taxon>
        <taxon>Teleostei</taxon>
        <taxon>Neoteleostei</taxon>
        <taxon>Acanthomorphata</taxon>
        <taxon>Eupercaria</taxon>
        <taxon>Perciformes</taxon>
        <taxon>Cottioidei</taxon>
        <taxon>Cottales</taxon>
        <taxon>Liparidae</taxon>
        <taxon>Liparis</taxon>
    </lineage>
</organism>
<evidence type="ECO:0000256" key="10">
    <source>
        <dbReference type="ARBA" id="ARBA00022833"/>
    </source>
</evidence>
<dbReference type="Pfam" id="PF01494">
    <property type="entry name" value="FAD_binding_3"/>
    <property type="match status" value="1"/>
</dbReference>
<dbReference type="PROSITE" id="PS00478">
    <property type="entry name" value="LIM_DOMAIN_1"/>
    <property type="match status" value="1"/>
</dbReference>
<keyword evidence="11" id="KW-0521">NADP</keyword>
<evidence type="ECO:0000259" key="20">
    <source>
        <dbReference type="PROSITE" id="PS50023"/>
    </source>
</evidence>
<dbReference type="SUPFAM" id="SSF57716">
    <property type="entry name" value="Glucocorticoid receptor-like (DNA-binding domain)"/>
    <property type="match status" value="2"/>
</dbReference>
<dbReference type="PROSITE" id="PS50021">
    <property type="entry name" value="CH"/>
    <property type="match status" value="1"/>
</dbReference>
<evidence type="ECO:0000256" key="7">
    <source>
        <dbReference type="ARBA" id="ARBA00022630"/>
    </source>
</evidence>
<dbReference type="PRINTS" id="PR00420">
    <property type="entry name" value="RNGMNOXGNASE"/>
</dbReference>
<dbReference type="GO" id="GO:0005634">
    <property type="term" value="C:nucleus"/>
    <property type="evidence" value="ECO:0007669"/>
    <property type="project" value="UniProtKB-SubCell"/>
</dbReference>
<evidence type="ECO:0000256" key="8">
    <source>
        <dbReference type="ARBA" id="ARBA00022723"/>
    </source>
</evidence>
<dbReference type="InterPro" id="IPR036188">
    <property type="entry name" value="FAD/NAD-bd_sf"/>
</dbReference>
<keyword evidence="14 18" id="KW-0440">LIM domain</keyword>
<evidence type="ECO:0000256" key="2">
    <source>
        <dbReference type="ARBA" id="ARBA00004123"/>
    </source>
</evidence>
<gene>
    <name evidence="21" type="primary">mical2b_0</name>
    <name evidence="21" type="ORF">EYF80_002321</name>
</gene>
<keyword evidence="13" id="KW-0503">Monooxygenase</keyword>
<dbReference type="AlphaFoldDB" id="A0A4Z2JCQ3"/>
<dbReference type="Pfam" id="PF00307">
    <property type="entry name" value="CH"/>
    <property type="match status" value="1"/>
</dbReference>
<dbReference type="Pfam" id="PF25413">
    <property type="entry name" value="Rossman_Mical"/>
    <property type="match status" value="1"/>
</dbReference>
<dbReference type="SMART" id="SM00033">
    <property type="entry name" value="CH"/>
    <property type="match status" value="1"/>
</dbReference>
<dbReference type="Gene3D" id="2.10.110.10">
    <property type="entry name" value="Cysteine Rich Protein"/>
    <property type="match status" value="1"/>
</dbReference>
<reference evidence="21 22" key="1">
    <citation type="submission" date="2019-03" db="EMBL/GenBank/DDBJ databases">
        <title>First draft genome of Liparis tanakae, snailfish: a comprehensive survey of snailfish specific genes.</title>
        <authorList>
            <person name="Kim W."/>
            <person name="Song I."/>
            <person name="Jeong J.-H."/>
            <person name="Kim D."/>
            <person name="Kim S."/>
            <person name="Ryu S."/>
            <person name="Song J.Y."/>
            <person name="Lee S.K."/>
        </authorList>
    </citation>
    <scope>NUCLEOTIDE SEQUENCE [LARGE SCALE GENOMIC DNA]</scope>
    <source>
        <tissue evidence="21">Muscle</tissue>
    </source>
</reference>
<dbReference type="InterPro" id="IPR001781">
    <property type="entry name" value="Znf_LIM"/>
</dbReference>
<evidence type="ECO:0000256" key="11">
    <source>
        <dbReference type="ARBA" id="ARBA00022857"/>
    </source>
</evidence>
<evidence type="ECO:0000256" key="4">
    <source>
        <dbReference type="ARBA" id="ARBA00008223"/>
    </source>
</evidence>
<keyword evidence="6" id="KW-0963">Cytoplasm</keyword>
<evidence type="ECO:0000256" key="13">
    <source>
        <dbReference type="ARBA" id="ARBA00023033"/>
    </source>
</evidence>
<keyword evidence="8 18" id="KW-0479">Metal-binding</keyword>
<comment type="similarity">
    <text evidence="4">Belongs to the Mical family.</text>
</comment>
<comment type="cofactor">
    <cofactor evidence="1">
        <name>FAD</name>
        <dbReference type="ChEBI" id="CHEBI:57692"/>
    </cofactor>
</comment>
<sequence>MGEAEEERDNVGKLFEDFVQASTCKGALQAFNVLCRRLDIDPADNDTFYSSLKAKVTSWKANALWSKLDKRTFHKEYKNGQACMETKCLIIGGGPCGLRTAIELALMGAKVVVIEKRDSFSRNNVLHLWPYTIHDLRGLGAKKFYGKFCAGAIDHISIQKLQLVLLKVALIVAVEFHVNVEFVKLLEPPEDQENEGLGWRAAVRPADHPVANFEFDVVVGADGRRNTLEGIDLENIVYYRDNTHYFVMTAKKQSLLDKGVLINDYIDTQMLLSSENVNQEALLCYGREAADFGTNYQLPTLDFAMNHCGQPDVAMFDFTNMYASENAALVRERFGHQLLVSLVGDSLLEVRHLFISKELSSCSLERSATIRRPVNLCRRESEIRPARLLTWCQKQTEGYRNVMITDLTSSWKSGIALCALIHRFKPQLIDFDSLNEEDHSANLQLALDISEQEFGIKSFTCVKELSPGEQLDKTRMVAYLSRFYELLRGTPLPASAMRYTAGSRGVDENNEDYPSKEVRSNNNVLNLALPRKRVPKDEKKSDGPDPIYKRRRKLCSYLEEATNMSSNGSAVREDREPKENKVRSMATQLLAKFENTASSTVRRKQGGSVRRAFPPSGDKCHSCERRVYMVERVCAEGLYFHRECFRCSTCSSALRQGAHAFDSEQGKLYCKLHFDQRNTRTNLQRTFSLRSTRAGAQEQCVDDGASSESSSTAALPSEPSAGILGSFVRKHLSRPLSVIRAVCNAPSYVSHRVRSTAQALAGHLRDNARDYASLYELLSLSLPLLLVLQEVLLQMYTEAVPDEPSSLQPLLLWLQEHVGHTLI</sequence>
<evidence type="ECO:0000256" key="12">
    <source>
        <dbReference type="ARBA" id="ARBA00023002"/>
    </source>
</evidence>
<keyword evidence="16" id="KW-0539">Nucleus</keyword>
<dbReference type="InterPro" id="IPR057494">
    <property type="entry name" value="Rossman_Mical"/>
</dbReference>
<evidence type="ECO:0000256" key="15">
    <source>
        <dbReference type="ARBA" id="ARBA00023203"/>
    </source>
</evidence>
<feature type="domain" description="LIM zinc-binding" evidence="20">
    <location>
        <begin position="618"/>
        <end position="680"/>
    </location>
</feature>
<dbReference type="SMART" id="SM00132">
    <property type="entry name" value="LIM"/>
    <property type="match status" value="1"/>
</dbReference>
<keyword evidence="15" id="KW-0009">Actin-binding</keyword>
<comment type="caution">
    <text evidence="21">The sequence shown here is derived from an EMBL/GenBank/DDBJ whole genome shotgun (WGS) entry which is preliminary data.</text>
</comment>
<comment type="catalytic activity">
    <reaction evidence="17">
        <text>L-methionyl-[F-actin] + NADPH + O2 + H(+) = L-methionyl-(R)-S-oxide-[F-actin] + NADP(+) + H2O</text>
        <dbReference type="Rhea" id="RHEA:51308"/>
        <dbReference type="Rhea" id="RHEA-COMP:12953"/>
        <dbReference type="Rhea" id="RHEA-COMP:12956"/>
        <dbReference type="ChEBI" id="CHEBI:15377"/>
        <dbReference type="ChEBI" id="CHEBI:15378"/>
        <dbReference type="ChEBI" id="CHEBI:15379"/>
        <dbReference type="ChEBI" id="CHEBI:16044"/>
        <dbReference type="ChEBI" id="CHEBI:45764"/>
        <dbReference type="ChEBI" id="CHEBI:57783"/>
        <dbReference type="ChEBI" id="CHEBI:58349"/>
        <dbReference type="EC" id="1.14.13.225"/>
    </reaction>
</comment>